<keyword evidence="4" id="KW-0472">Membrane</keyword>
<feature type="transmembrane region" description="Helical" evidence="4">
    <location>
        <begin position="7"/>
        <end position="24"/>
    </location>
</feature>
<evidence type="ECO:0000313" key="6">
    <source>
        <dbReference type="Proteomes" id="UP000266673"/>
    </source>
</evidence>
<keyword evidence="6" id="KW-1185">Reference proteome</keyword>
<keyword evidence="4" id="KW-0812">Transmembrane</keyword>
<dbReference type="InterPro" id="IPR029044">
    <property type="entry name" value="Nucleotide-diphossugar_trans"/>
</dbReference>
<reference evidence="5 6" key="1">
    <citation type="submission" date="2018-06" db="EMBL/GenBank/DDBJ databases">
        <title>Comparative genomics reveals the genomic features of Rhizophagus irregularis, R. cerebriforme, R. diaphanum and Gigaspora rosea, and their symbiotic lifestyle signature.</title>
        <authorList>
            <person name="Morin E."/>
            <person name="San Clemente H."/>
            <person name="Chen E.C.H."/>
            <person name="De La Providencia I."/>
            <person name="Hainaut M."/>
            <person name="Kuo A."/>
            <person name="Kohler A."/>
            <person name="Murat C."/>
            <person name="Tang N."/>
            <person name="Roy S."/>
            <person name="Loubradou J."/>
            <person name="Henrissat B."/>
            <person name="Grigoriev I.V."/>
            <person name="Corradi N."/>
            <person name="Roux C."/>
            <person name="Martin F.M."/>
        </authorList>
    </citation>
    <scope>NUCLEOTIDE SEQUENCE [LARGE SCALE GENOMIC DNA]</scope>
    <source>
        <strain evidence="5 6">DAOM 194757</strain>
    </source>
</reference>
<sequence>MIRRTNIKYLVVALAVIYLLHLYFTTNNSQPSLSEQSESYEKLKFKLEIPIKEDPVHNNFNHTRQIGKAKACFVILIRNGDLHEFRATMRQLEDRFNHKYNYPYVFLNDVPFTEEFKKFTRALTNAKIEYGLIPKKQWSVPDYIDTELLEERLEELEDDGVMYGGSLSYRHMCRYESGFFFRHKLLDKYDYYWRVEPGVQFYCNIDFDPFAYIRDHDIKYTFTVSLREYPETIPTLWKTVKEFIKKYPQYIEKDNLMEFISDDNGKTYNLCHFWSNFEIGDLNLWRSEAYLKFFDYLDRKGGFFYERWGDAPVHSIAAALFLKKHQVHFFNEIGYKHEPFMHCPREEKLQLKCHCDPNKNFDFDSYSCTGKFIDLVSKWKHEKFRGQGN</sequence>
<dbReference type="PANTHER" id="PTHR31121">
    <property type="entry name" value="ALPHA-1,2 MANNOSYLTRANSFERASE KTR1"/>
    <property type="match status" value="1"/>
</dbReference>
<proteinExistence type="inferred from homology"/>
<evidence type="ECO:0000256" key="2">
    <source>
        <dbReference type="ARBA" id="ARBA00022679"/>
    </source>
</evidence>
<feature type="active site" description="Nucleophile" evidence="3">
    <location>
        <position position="278"/>
    </location>
</feature>
<dbReference type="Proteomes" id="UP000266673">
    <property type="component" value="Unassembled WGS sequence"/>
</dbReference>
<evidence type="ECO:0000256" key="4">
    <source>
        <dbReference type="SAM" id="Phobius"/>
    </source>
</evidence>
<gene>
    <name evidence="5" type="ORF">C2G38_2255357</name>
</gene>
<keyword evidence="2 5" id="KW-0808">Transferase</keyword>
<dbReference type="PIRSF" id="PIRSF018153">
    <property type="entry name" value="Glyco_trans_15"/>
    <property type="match status" value="1"/>
</dbReference>
<dbReference type="Gene3D" id="3.90.550.10">
    <property type="entry name" value="Spore Coat Polysaccharide Biosynthesis Protein SpsA, Chain A"/>
    <property type="match status" value="1"/>
</dbReference>
<evidence type="ECO:0000256" key="3">
    <source>
        <dbReference type="PIRSR" id="PIRSR018153-1"/>
    </source>
</evidence>
<dbReference type="InterPro" id="IPR002685">
    <property type="entry name" value="Glyco_trans_15"/>
</dbReference>
<dbReference type="EMBL" id="QKWP01002574">
    <property type="protein sequence ID" value="RIB02830.1"/>
    <property type="molecule type" value="Genomic_DNA"/>
</dbReference>
<accession>A0A397TXT2</accession>
<comment type="similarity">
    <text evidence="1">Belongs to the glycosyltransferase 15 family.</text>
</comment>
<organism evidence="5 6">
    <name type="scientific">Gigaspora rosea</name>
    <dbReference type="NCBI Taxonomy" id="44941"/>
    <lineage>
        <taxon>Eukaryota</taxon>
        <taxon>Fungi</taxon>
        <taxon>Fungi incertae sedis</taxon>
        <taxon>Mucoromycota</taxon>
        <taxon>Glomeromycotina</taxon>
        <taxon>Glomeromycetes</taxon>
        <taxon>Diversisporales</taxon>
        <taxon>Gigasporaceae</taxon>
        <taxon>Gigaspora</taxon>
    </lineage>
</organism>
<dbReference type="GO" id="GO:0005794">
    <property type="term" value="C:Golgi apparatus"/>
    <property type="evidence" value="ECO:0007669"/>
    <property type="project" value="TreeGrafter"/>
</dbReference>
<dbReference type="GO" id="GO:0016020">
    <property type="term" value="C:membrane"/>
    <property type="evidence" value="ECO:0007669"/>
    <property type="project" value="InterPro"/>
</dbReference>
<dbReference type="GO" id="GO:0000026">
    <property type="term" value="F:alpha-1,2-mannosyltransferase activity"/>
    <property type="evidence" value="ECO:0007669"/>
    <property type="project" value="TreeGrafter"/>
</dbReference>
<evidence type="ECO:0000256" key="1">
    <source>
        <dbReference type="ARBA" id="ARBA00007677"/>
    </source>
</evidence>
<dbReference type="SUPFAM" id="SSF53448">
    <property type="entry name" value="Nucleotide-diphospho-sugar transferases"/>
    <property type="match status" value="1"/>
</dbReference>
<dbReference type="GO" id="GO:0006487">
    <property type="term" value="P:protein N-linked glycosylation"/>
    <property type="evidence" value="ECO:0007669"/>
    <property type="project" value="TreeGrafter"/>
</dbReference>
<dbReference type="PANTHER" id="PTHR31121:SF6">
    <property type="entry name" value="ALPHA-1,2 MANNOSYLTRANSFERASE KTR1"/>
    <property type="match status" value="1"/>
</dbReference>
<name>A0A397TXT2_9GLOM</name>
<dbReference type="GO" id="GO:0006493">
    <property type="term" value="P:protein O-linked glycosylation"/>
    <property type="evidence" value="ECO:0007669"/>
    <property type="project" value="TreeGrafter"/>
</dbReference>
<dbReference type="Pfam" id="PF01793">
    <property type="entry name" value="Glyco_transf_15"/>
    <property type="match status" value="1"/>
</dbReference>
<dbReference type="AlphaFoldDB" id="A0A397TXT2"/>
<evidence type="ECO:0000313" key="5">
    <source>
        <dbReference type="EMBL" id="RIB02830.1"/>
    </source>
</evidence>
<dbReference type="OrthoDB" id="439943at2759"/>
<comment type="caution">
    <text evidence="5">The sequence shown here is derived from an EMBL/GenBank/DDBJ whole genome shotgun (WGS) entry which is preliminary data.</text>
</comment>
<protein>
    <submittedName>
        <fullName evidence="5">Glycosyltransferase Family 15 protein</fullName>
    </submittedName>
</protein>
<dbReference type="FunFam" id="3.90.550.10:FF:000051">
    <property type="entry name" value="Alpha-1,2-mannosyltransferase (Ktr4)"/>
    <property type="match status" value="1"/>
</dbReference>
<dbReference type="STRING" id="44941.A0A397TXT2"/>
<dbReference type="GO" id="GO:0000032">
    <property type="term" value="P:cell wall mannoprotein biosynthetic process"/>
    <property type="evidence" value="ECO:0007669"/>
    <property type="project" value="TreeGrafter"/>
</dbReference>
<keyword evidence="4" id="KW-1133">Transmembrane helix</keyword>